<dbReference type="Pfam" id="PF10340">
    <property type="entry name" value="Say1_Mug180"/>
    <property type="match status" value="1"/>
</dbReference>
<dbReference type="PANTHER" id="PTHR48081:SF31">
    <property type="entry name" value="STERYL ACETYL HYDROLASE MUG81-RELATED"/>
    <property type="match status" value="1"/>
</dbReference>
<dbReference type="PANTHER" id="PTHR48081">
    <property type="entry name" value="AB HYDROLASE SUPERFAMILY PROTEIN C4A8.06C"/>
    <property type="match status" value="1"/>
</dbReference>
<keyword evidence="1" id="KW-0378">Hydrolase</keyword>
<organism evidence="2 3">
    <name type="scientific">Sugiyamaella lignohabitans</name>
    <dbReference type="NCBI Taxonomy" id="796027"/>
    <lineage>
        <taxon>Eukaryota</taxon>
        <taxon>Fungi</taxon>
        <taxon>Dikarya</taxon>
        <taxon>Ascomycota</taxon>
        <taxon>Saccharomycotina</taxon>
        <taxon>Dipodascomycetes</taxon>
        <taxon>Dipodascales</taxon>
        <taxon>Trichomonascaceae</taxon>
        <taxon>Sugiyamaella</taxon>
    </lineage>
</organism>
<dbReference type="KEGG" id="slb:AWJ20_3929"/>
<dbReference type="InterPro" id="IPR029058">
    <property type="entry name" value="AB_hydrolase_fold"/>
</dbReference>
<sequence>MPTSAAKVLGWTMKKPFKNYGKKYASDGFTAYWLVELDDRQPEDPVLIFCHGGGFVFPLSLPQVWLLTAIVRAFPSVRLNVLILDYSLSPEHRYPTQIEEIASLYRHLLDVEACENIVLAGESCGGNLILALLAHLKHGFPTASPTTSKCKDTAVKGAILISPWVNLAIEAVVHDADSSYVKNAHEDILNTERLCFWANEYCPDKLTRQTSPWVSPVLLIKENIGFWENVLPARTLITWGEEELMKDDVARFASMTNISNAFEVPNGVHVDVLFQSKSPVYDKIIAFLEGVFEAKSVDSSTSTIL</sequence>
<protein>
    <submittedName>
        <fullName evidence="2">Say1p</fullName>
    </submittedName>
</protein>
<evidence type="ECO:0000313" key="3">
    <source>
        <dbReference type="Proteomes" id="UP000189580"/>
    </source>
</evidence>
<keyword evidence="3" id="KW-1185">Reference proteome</keyword>
<evidence type="ECO:0000256" key="1">
    <source>
        <dbReference type="ARBA" id="ARBA00022801"/>
    </source>
</evidence>
<dbReference type="GeneID" id="30036004"/>
<dbReference type="Gene3D" id="3.40.50.1820">
    <property type="entry name" value="alpha/beta hydrolase"/>
    <property type="match status" value="1"/>
</dbReference>
<dbReference type="Proteomes" id="UP000189580">
    <property type="component" value="Chromosome c"/>
</dbReference>
<reference evidence="2 3" key="1">
    <citation type="submission" date="2016-02" db="EMBL/GenBank/DDBJ databases">
        <title>Complete genome sequence and transcriptome regulation of the pentose utilising yeast Sugiyamaella lignohabitans.</title>
        <authorList>
            <person name="Bellasio M."/>
            <person name="Peymann A."/>
            <person name="Valli M."/>
            <person name="Sipitzky M."/>
            <person name="Graf A."/>
            <person name="Sauer M."/>
            <person name="Marx H."/>
            <person name="Mattanovich D."/>
        </authorList>
    </citation>
    <scope>NUCLEOTIDE SEQUENCE [LARGE SCALE GENOMIC DNA]</scope>
    <source>
        <strain evidence="2 3">CBS 10342</strain>
    </source>
</reference>
<accession>A0A167C281</accession>
<dbReference type="InterPro" id="IPR050300">
    <property type="entry name" value="GDXG_lipolytic_enzyme"/>
</dbReference>
<dbReference type="GO" id="GO:0016787">
    <property type="term" value="F:hydrolase activity"/>
    <property type="evidence" value="ECO:0007669"/>
    <property type="project" value="UniProtKB-KW"/>
</dbReference>
<dbReference type="InterPro" id="IPR019436">
    <property type="entry name" value="Say1-like"/>
</dbReference>
<gene>
    <name evidence="2" type="primary">SAY1</name>
    <name evidence="2" type="ORF">AWJ20_3929</name>
</gene>
<evidence type="ECO:0000313" key="2">
    <source>
        <dbReference type="EMBL" id="ANB11130.1"/>
    </source>
</evidence>
<name>A0A167C281_9ASCO</name>
<proteinExistence type="predicted"/>
<dbReference type="OrthoDB" id="2152029at2759"/>
<dbReference type="SUPFAM" id="SSF53474">
    <property type="entry name" value="alpha/beta-Hydrolases"/>
    <property type="match status" value="1"/>
</dbReference>
<dbReference type="RefSeq" id="XP_018733607.1">
    <property type="nucleotide sequence ID" value="XM_018880969.1"/>
</dbReference>
<dbReference type="AlphaFoldDB" id="A0A167C281"/>
<dbReference type="EMBL" id="CP014500">
    <property type="protein sequence ID" value="ANB11130.1"/>
    <property type="molecule type" value="Genomic_DNA"/>
</dbReference>